<dbReference type="FunFam" id="3.10.290.10:FF:000001">
    <property type="entry name" value="30S ribosomal protein S4"/>
    <property type="match status" value="1"/>
</dbReference>
<keyword evidence="4 7" id="KW-0689">Ribosomal protein</keyword>
<dbReference type="PROSITE" id="PS00632">
    <property type="entry name" value="RIBOSOMAL_S4"/>
    <property type="match status" value="1"/>
</dbReference>
<evidence type="ECO:0000256" key="8">
    <source>
        <dbReference type="RuleBase" id="RU003699"/>
    </source>
</evidence>
<protein>
    <recommendedName>
        <fullName evidence="6 7">Small ribosomal subunit protein uS4</fullName>
    </recommendedName>
</protein>
<dbReference type="GO" id="GO:0019843">
    <property type="term" value="F:rRNA binding"/>
    <property type="evidence" value="ECO:0007669"/>
    <property type="project" value="UniProtKB-UniRule"/>
</dbReference>
<proteinExistence type="inferred from homology"/>
<dbReference type="InterPro" id="IPR002942">
    <property type="entry name" value="S4_RNA-bd"/>
</dbReference>
<dbReference type="CDD" id="cd00165">
    <property type="entry name" value="S4"/>
    <property type="match status" value="1"/>
</dbReference>
<dbReference type="Gene3D" id="1.10.1050.10">
    <property type="entry name" value="Ribosomal Protein S4 Delta 41, Chain A, domain 1"/>
    <property type="match status" value="1"/>
</dbReference>
<dbReference type="InterPro" id="IPR022801">
    <property type="entry name" value="Ribosomal_uS4"/>
</dbReference>
<evidence type="ECO:0000259" key="9">
    <source>
        <dbReference type="SMART" id="SM00363"/>
    </source>
</evidence>
<dbReference type="GO" id="GO:0003735">
    <property type="term" value="F:structural constituent of ribosome"/>
    <property type="evidence" value="ECO:0007669"/>
    <property type="project" value="InterPro"/>
</dbReference>
<keyword evidence="12" id="KW-1185">Reference proteome</keyword>
<name>A0A1G6BMZ6_9BACT</name>
<dbReference type="GO" id="GO:0015935">
    <property type="term" value="C:small ribosomal subunit"/>
    <property type="evidence" value="ECO:0007669"/>
    <property type="project" value="InterPro"/>
</dbReference>
<feature type="domain" description="RNA-binding S4" evidence="9">
    <location>
        <begin position="98"/>
        <end position="162"/>
    </location>
</feature>
<dbReference type="Proteomes" id="UP000198771">
    <property type="component" value="Unassembled WGS sequence"/>
</dbReference>
<dbReference type="STRING" id="617002.SAMN05660653_01063"/>
<dbReference type="SMART" id="SM00363">
    <property type="entry name" value="S4"/>
    <property type="match status" value="1"/>
</dbReference>
<dbReference type="Pfam" id="PF00163">
    <property type="entry name" value="Ribosomal_S4"/>
    <property type="match status" value="1"/>
</dbReference>
<evidence type="ECO:0000256" key="6">
    <source>
        <dbReference type="ARBA" id="ARBA00035254"/>
    </source>
</evidence>
<dbReference type="NCBIfam" id="TIGR01017">
    <property type="entry name" value="rpsD_bact"/>
    <property type="match status" value="1"/>
</dbReference>
<dbReference type="SMART" id="SM01390">
    <property type="entry name" value="Ribosomal_S4"/>
    <property type="match status" value="1"/>
</dbReference>
<feature type="domain" description="Small ribosomal subunit protein uS4 N-terminal" evidence="10">
    <location>
        <begin position="3"/>
        <end position="97"/>
    </location>
</feature>
<dbReference type="PANTHER" id="PTHR11831:SF4">
    <property type="entry name" value="SMALL RIBOSOMAL SUBUNIT PROTEIN US4M"/>
    <property type="match status" value="1"/>
</dbReference>
<dbReference type="GO" id="GO:0042274">
    <property type="term" value="P:ribosomal small subunit biogenesis"/>
    <property type="evidence" value="ECO:0007669"/>
    <property type="project" value="TreeGrafter"/>
</dbReference>
<dbReference type="OrthoDB" id="9803672at2"/>
<evidence type="ECO:0000313" key="11">
    <source>
        <dbReference type="EMBL" id="SDB21991.1"/>
    </source>
</evidence>
<comment type="function">
    <text evidence="7">One of the primary rRNA binding proteins, it binds directly to 16S rRNA where it nucleates assembly of the body of the 30S subunit.</text>
</comment>
<evidence type="ECO:0000256" key="7">
    <source>
        <dbReference type="HAMAP-Rule" id="MF_01306"/>
    </source>
</evidence>
<dbReference type="InterPro" id="IPR005709">
    <property type="entry name" value="Ribosomal_uS4_bac-type"/>
</dbReference>
<dbReference type="AlphaFoldDB" id="A0A1G6BMZ6"/>
<dbReference type="InterPro" id="IPR036986">
    <property type="entry name" value="S4_RNA-bd_sf"/>
</dbReference>
<evidence type="ECO:0000256" key="1">
    <source>
        <dbReference type="ARBA" id="ARBA00007465"/>
    </source>
</evidence>
<evidence type="ECO:0000313" key="12">
    <source>
        <dbReference type="Proteomes" id="UP000198771"/>
    </source>
</evidence>
<dbReference type="Pfam" id="PF01479">
    <property type="entry name" value="S4"/>
    <property type="match status" value="1"/>
</dbReference>
<evidence type="ECO:0000256" key="2">
    <source>
        <dbReference type="ARBA" id="ARBA00022730"/>
    </source>
</evidence>
<comment type="subunit">
    <text evidence="7">Part of the 30S ribosomal subunit. Contacts protein S5. The interaction surface between S4 and S5 is involved in control of translational fidelity.</text>
</comment>
<comment type="similarity">
    <text evidence="1 7 8">Belongs to the universal ribosomal protein uS4 family.</text>
</comment>
<dbReference type="RefSeq" id="WP_092118486.1">
    <property type="nucleotide sequence ID" value="NZ_FMXO01000005.1"/>
</dbReference>
<dbReference type="PANTHER" id="PTHR11831">
    <property type="entry name" value="30S 40S RIBOSOMAL PROTEIN"/>
    <property type="match status" value="1"/>
</dbReference>
<dbReference type="PROSITE" id="PS50889">
    <property type="entry name" value="S4"/>
    <property type="match status" value="1"/>
</dbReference>
<dbReference type="GO" id="GO:0006412">
    <property type="term" value="P:translation"/>
    <property type="evidence" value="ECO:0007669"/>
    <property type="project" value="UniProtKB-UniRule"/>
</dbReference>
<organism evidence="11 12">
    <name type="scientific">Desulfonatronum thiosulfatophilum</name>
    <dbReference type="NCBI Taxonomy" id="617002"/>
    <lineage>
        <taxon>Bacteria</taxon>
        <taxon>Pseudomonadati</taxon>
        <taxon>Thermodesulfobacteriota</taxon>
        <taxon>Desulfovibrionia</taxon>
        <taxon>Desulfovibrionales</taxon>
        <taxon>Desulfonatronaceae</taxon>
        <taxon>Desulfonatronum</taxon>
    </lineage>
</organism>
<dbReference type="HAMAP" id="MF_01306_B">
    <property type="entry name" value="Ribosomal_uS4_B"/>
    <property type="match status" value="1"/>
</dbReference>
<dbReference type="SUPFAM" id="SSF55174">
    <property type="entry name" value="Alpha-L RNA-binding motif"/>
    <property type="match status" value="1"/>
</dbReference>
<gene>
    <name evidence="7" type="primary">rpsD</name>
    <name evidence="11" type="ORF">SAMN05660653_01063</name>
</gene>
<keyword evidence="3 7" id="KW-0694">RNA-binding</keyword>
<keyword evidence="5 7" id="KW-0687">Ribonucleoprotein</keyword>
<evidence type="ECO:0000256" key="4">
    <source>
        <dbReference type="ARBA" id="ARBA00022980"/>
    </source>
</evidence>
<dbReference type="EMBL" id="FMXO01000005">
    <property type="protein sequence ID" value="SDB21991.1"/>
    <property type="molecule type" value="Genomic_DNA"/>
</dbReference>
<evidence type="ECO:0000256" key="3">
    <source>
        <dbReference type="ARBA" id="ARBA00022884"/>
    </source>
</evidence>
<evidence type="ECO:0000259" key="10">
    <source>
        <dbReference type="SMART" id="SM01390"/>
    </source>
</evidence>
<dbReference type="InterPro" id="IPR018079">
    <property type="entry name" value="Ribosomal_uS4_CS"/>
</dbReference>
<comment type="function">
    <text evidence="7">With S5 and S12 plays an important role in translational accuracy.</text>
</comment>
<dbReference type="FunFam" id="1.10.1050.10:FF:000001">
    <property type="entry name" value="30S ribosomal protein S4"/>
    <property type="match status" value="1"/>
</dbReference>
<accession>A0A1G6BMZ6</accession>
<keyword evidence="2 7" id="KW-0699">rRNA-binding</keyword>
<sequence length="208" mass="24239">MARYTDAKCRICRREGSKLFLKGDRCFTDKCAYERRPYAPGDHGRARKKFSDYALQLREKQKLRRTFGVLEKPFRNYFYKADKQRGVTGTNLLLLLETRLDNVVYRMGYANSRDQARQLIRHGHFTLNGHKVNIPSLRMRIGDEILVKEASRKVPVIQEAQQVIARRGTPPWLEVDGSQHKGKLVAVPTREDISFQINEQLIVELYSK</sequence>
<reference evidence="11 12" key="1">
    <citation type="submission" date="2016-10" db="EMBL/GenBank/DDBJ databases">
        <authorList>
            <person name="de Groot N.N."/>
        </authorList>
    </citation>
    <scope>NUCLEOTIDE SEQUENCE [LARGE SCALE GENOMIC DNA]</scope>
    <source>
        <strain evidence="11 12">ASO4-2</strain>
    </source>
</reference>
<dbReference type="Gene3D" id="3.10.290.10">
    <property type="entry name" value="RNA-binding S4 domain"/>
    <property type="match status" value="1"/>
</dbReference>
<evidence type="ECO:0000256" key="5">
    <source>
        <dbReference type="ARBA" id="ARBA00023274"/>
    </source>
</evidence>
<dbReference type="NCBIfam" id="NF003717">
    <property type="entry name" value="PRK05327.1"/>
    <property type="match status" value="1"/>
</dbReference>
<dbReference type="InterPro" id="IPR001912">
    <property type="entry name" value="Ribosomal_uS4_N"/>
</dbReference>